<feature type="transmembrane region" description="Helical" evidence="5">
    <location>
        <begin position="12"/>
        <end position="28"/>
    </location>
</feature>
<evidence type="ECO:0000256" key="5">
    <source>
        <dbReference type="SAM" id="Phobius"/>
    </source>
</evidence>
<protein>
    <recommendedName>
        <fullName evidence="7">Steroid 5-alpha reductase C-terminal domain-containing protein</fullName>
    </recommendedName>
</protein>
<feature type="transmembrane region" description="Helical" evidence="5">
    <location>
        <begin position="34"/>
        <end position="59"/>
    </location>
</feature>
<dbReference type="AlphaFoldDB" id="A0A381T7B8"/>
<keyword evidence="4 5" id="KW-0472">Membrane</keyword>
<organism evidence="6">
    <name type="scientific">marine metagenome</name>
    <dbReference type="NCBI Taxonomy" id="408172"/>
    <lineage>
        <taxon>unclassified sequences</taxon>
        <taxon>metagenomes</taxon>
        <taxon>ecological metagenomes</taxon>
    </lineage>
</organism>
<accession>A0A381T7B8</accession>
<evidence type="ECO:0000256" key="1">
    <source>
        <dbReference type="ARBA" id="ARBA00004127"/>
    </source>
</evidence>
<evidence type="ECO:0008006" key="7">
    <source>
        <dbReference type="Google" id="ProtNLM"/>
    </source>
</evidence>
<name>A0A381T7B8_9ZZZZ</name>
<evidence type="ECO:0000313" key="6">
    <source>
        <dbReference type="EMBL" id="SVA12080.1"/>
    </source>
</evidence>
<evidence type="ECO:0000256" key="3">
    <source>
        <dbReference type="ARBA" id="ARBA00022989"/>
    </source>
</evidence>
<dbReference type="InterPro" id="IPR007318">
    <property type="entry name" value="Phopholipid_MeTrfase"/>
</dbReference>
<comment type="subcellular location">
    <subcellularLocation>
        <location evidence="1">Endomembrane system</location>
        <topology evidence="1">Multi-pass membrane protein</topology>
    </subcellularLocation>
</comment>
<feature type="transmembrane region" description="Helical" evidence="5">
    <location>
        <begin position="106"/>
        <end position="124"/>
    </location>
</feature>
<reference evidence="6" key="1">
    <citation type="submission" date="2018-05" db="EMBL/GenBank/DDBJ databases">
        <authorList>
            <person name="Lanie J.A."/>
            <person name="Ng W.-L."/>
            <person name="Kazmierczak K.M."/>
            <person name="Andrzejewski T.M."/>
            <person name="Davidsen T.M."/>
            <person name="Wayne K.J."/>
            <person name="Tettelin H."/>
            <person name="Glass J.I."/>
            <person name="Rusch D."/>
            <person name="Podicherti R."/>
            <person name="Tsui H.-C.T."/>
            <person name="Winkler M.E."/>
        </authorList>
    </citation>
    <scope>NUCLEOTIDE SEQUENCE</scope>
</reference>
<evidence type="ECO:0000256" key="2">
    <source>
        <dbReference type="ARBA" id="ARBA00022692"/>
    </source>
</evidence>
<feature type="transmembrane region" description="Helical" evidence="5">
    <location>
        <begin position="80"/>
        <end position="100"/>
    </location>
</feature>
<dbReference type="Pfam" id="PF04191">
    <property type="entry name" value="PEMT"/>
    <property type="match status" value="1"/>
</dbReference>
<gene>
    <name evidence="6" type="ORF">METZ01_LOCUS64934</name>
</gene>
<sequence>MGPVIQGNPLKIFVYLLVISYVVGEFIIPKYPIIYLFNMIGLIGLIVSLIFFFSGFNLFKSYKEDPNPTSDTNLLIKTGIFAYTRNPIYLAFVLFNFSMFLVFENVMYLLSSLGLFIWINNYVIKAEEDYLKNKFGDEFVRYCGAVKRWLIF</sequence>
<evidence type="ECO:0000256" key="4">
    <source>
        <dbReference type="ARBA" id="ARBA00023136"/>
    </source>
</evidence>
<dbReference type="GO" id="GO:0012505">
    <property type="term" value="C:endomembrane system"/>
    <property type="evidence" value="ECO:0007669"/>
    <property type="project" value="UniProtKB-SubCell"/>
</dbReference>
<dbReference type="Gene3D" id="1.20.120.1630">
    <property type="match status" value="1"/>
</dbReference>
<keyword evidence="2 5" id="KW-0812">Transmembrane</keyword>
<dbReference type="EMBL" id="UINC01004136">
    <property type="protein sequence ID" value="SVA12080.1"/>
    <property type="molecule type" value="Genomic_DNA"/>
</dbReference>
<proteinExistence type="predicted"/>
<keyword evidence="3 5" id="KW-1133">Transmembrane helix</keyword>